<organism evidence="1 2">
    <name type="scientific">Formimonas warabiya</name>
    <dbReference type="NCBI Taxonomy" id="1761012"/>
    <lineage>
        <taxon>Bacteria</taxon>
        <taxon>Bacillati</taxon>
        <taxon>Bacillota</taxon>
        <taxon>Clostridia</taxon>
        <taxon>Eubacteriales</taxon>
        <taxon>Peptococcaceae</taxon>
        <taxon>Candidatus Formimonas</taxon>
    </lineage>
</organism>
<keyword evidence="2" id="KW-1185">Reference proteome</keyword>
<dbReference type="GO" id="GO:0032259">
    <property type="term" value="P:methylation"/>
    <property type="evidence" value="ECO:0007669"/>
    <property type="project" value="UniProtKB-KW"/>
</dbReference>
<dbReference type="NCBIfam" id="TIGR02368">
    <property type="entry name" value="dimeth_PyL"/>
    <property type="match status" value="1"/>
</dbReference>
<gene>
    <name evidence="1" type="ORF">DCMF_21085</name>
</gene>
<sequence length="342" mass="36274">MGDGSGIYLSADDIRWDLEEGTKDAADRGKIPELTKEELDHLYDIITMPGIVVGVERGNEVVTTSDSGGCKITYHANIAIDRGTAVLIHEKVLGADSLDIGHIDYSYKAVKSVLHDEAAVMELTQLNAVMPVLYGSMPNLGLYTKPDGPVDNWSELLPLGKIAEARAAQEEAVEHAVKDIVYVAGGMYESGADGMNIDTCGASGDADVLAALKAIELIKQKYPDLGIEMGMAGEFVIGMHGKLEYDGVRLAGLYPHKQVKLAEKAGANIFGCVVNTNSNMSLAWNLARTVTFVKACTEAATIPVHVNVGMGVGAVPMSEMPSVDAVSRVDKALVEIGKADGL</sequence>
<proteinExistence type="predicted"/>
<dbReference type="Pfam" id="PF09505">
    <property type="entry name" value="Dimeth_Pyl"/>
    <property type="match status" value="1"/>
</dbReference>
<dbReference type="AlphaFoldDB" id="A0A3G1L1X5"/>
<dbReference type="KEGG" id="fwa:DCMF_21085"/>
<name>A0A3G1L1X5_FORW1</name>
<dbReference type="GO" id="GO:0008168">
    <property type="term" value="F:methyltransferase activity"/>
    <property type="evidence" value="ECO:0007669"/>
    <property type="project" value="UniProtKB-KW"/>
</dbReference>
<dbReference type="GO" id="GO:0015948">
    <property type="term" value="P:methanogenesis"/>
    <property type="evidence" value="ECO:0007669"/>
    <property type="project" value="InterPro"/>
</dbReference>
<dbReference type="Proteomes" id="UP000323521">
    <property type="component" value="Chromosome"/>
</dbReference>
<evidence type="ECO:0000313" key="1">
    <source>
        <dbReference type="EMBL" id="ATW28793.1"/>
    </source>
</evidence>
<reference evidence="1 2" key="1">
    <citation type="submission" date="2016-10" db="EMBL/GenBank/DDBJ databases">
        <title>Complete Genome Sequence of Peptococcaceae strain DCMF.</title>
        <authorList>
            <person name="Edwards R.J."/>
            <person name="Holland S.I."/>
            <person name="Deshpande N.P."/>
            <person name="Wong Y.K."/>
            <person name="Ertan H."/>
            <person name="Manefield M."/>
            <person name="Russell T.L."/>
            <person name="Lee M.J."/>
        </authorList>
    </citation>
    <scope>NUCLEOTIDE SEQUENCE [LARGE SCALE GENOMIC DNA]</scope>
    <source>
        <strain evidence="1 2">DCMF</strain>
    </source>
</reference>
<keyword evidence="1" id="KW-0808">Transferase</keyword>
<dbReference type="InterPro" id="IPR012653">
    <property type="entry name" value="Dimeth_MeTrfase_MtbB"/>
</dbReference>
<protein>
    <submittedName>
        <fullName evidence="1">[dimethylamine--corrinoid protein] Co-methyltransferase</fullName>
    </submittedName>
</protein>
<keyword evidence="1" id="KW-0489">Methyltransferase</keyword>
<evidence type="ECO:0000313" key="2">
    <source>
        <dbReference type="Proteomes" id="UP000323521"/>
    </source>
</evidence>
<dbReference type="EMBL" id="CP017634">
    <property type="protein sequence ID" value="ATW28793.1"/>
    <property type="molecule type" value="Genomic_DNA"/>
</dbReference>
<accession>A0A3G1L1X5</accession>